<dbReference type="NCBIfam" id="TIGR03573">
    <property type="entry name" value="WbuX"/>
    <property type="match status" value="1"/>
</dbReference>
<keyword evidence="3" id="KW-1185">Reference proteome</keyword>
<gene>
    <name evidence="2" type="ORF">E2L05_08835</name>
</gene>
<dbReference type="AlphaFoldDB" id="A0A4R6AU69"/>
<feature type="region of interest" description="Disordered" evidence="1">
    <location>
        <begin position="373"/>
        <end position="401"/>
    </location>
</feature>
<evidence type="ECO:0000256" key="1">
    <source>
        <dbReference type="SAM" id="MobiDB-lite"/>
    </source>
</evidence>
<dbReference type="RefSeq" id="WP_133342555.1">
    <property type="nucleotide sequence ID" value="NZ_SMZO01000016.1"/>
</dbReference>
<evidence type="ECO:0000313" key="2">
    <source>
        <dbReference type="EMBL" id="TDL88141.1"/>
    </source>
</evidence>
<proteinExistence type="predicted"/>
<sequence length="401" mass="47730">MKRCTRCLNVETVDTLTFDAEGVCSVCRQSEYKEEAIDWDDRQIQLDALIDEYAGKGPYDCIVPFSGGKDSVFQLWYIVRKLKLKPLVVRFNHWGYRPKVEENNTMVFKKLGVDVIEFQPNFHVVRELMLESLKRRGDFCWHCHTGIYAGVMHMAVRFEVPLLFWGESTAEYHSWYTFEEMEEVDEKRFNRLMNQGITADDMFEFLQGRVEMRDLWMFNYPKRKDLMRLKVRSICLGNYIKWDTRANVELIGKELGWHGHEVEGVPPEYHYEKVECTFQGMRDFSKFVKRGYGRTNHLMSIDIRHQRKTREEALRIEEQYDGKRPASMDWFLEILGISEGDYYDYLRAHQVHPWVFDKDKVEDGPVPYDFDKWDRTDMSDIPLGPEGKNTPILKRETEPRE</sequence>
<name>A0A4R6AU69_9RHOB</name>
<reference evidence="2 3" key="1">
    <citation type="submission" date="2019-03" db="EMBL/GenBank/DDBJ databases">
        <title>Rhodobacteraceae bacterium SM1902, a new member of the family Rhodobacteraceae isolated from Yantai.</title>
        <authorList>
            <person name="Sun Y."/>
        </authorList>
    </citation>
    <scope>NUCLEOTIDE SEQUENCE [LARGE SCALE GENOMIC DNA]</scope>
    <source>
        <strain evidence="2 3">SM1902</strain>
    </source>
</reference>
<dbReference type="InterPro" id="IPR014729">
    <property type="entry name" value="Rossmann-like_a/b/a_fold"/>
</dbReference>
<dbReference type="SUPFAM" id="SSF52402">
    <property type="entry name" value="Adenine nucleotide alpha hydrolases-like"/>
    <property type="match status" value="1"/>
</dbReference>
<protein>
    <submittedName>
        <fullName evidence="2">N-acetyl sugar amidotransferase</fullName>
    </submittedName>
</protein>
<dbReference type="Proteomes" id="UP000294562">
    <property type="component" value="Unassembled WGS sequence"/>
</dbReference>
<organism evidence="2 3">
    <name type="scientific">Meridianimarinicoccus aquatilis</name>
    <dbReference type="NCBI Taxonomy" id="2552766"/>
    <lineage>
        <taxon>Bacteria</taxon>
        <taxon>Pseudomonadati</taxon>
        <taxon>Pseudomonadota</taxon>
        <taxon>Alphaproteobacteria</taxon>
        <taxon>Rhodobacterales</taxon>
        <taxon>Paracoccaceae</taxon>
        <taxon>Meridianimarinicoccus</taxon>
    </lineage>
</organism>
<comment type="caution">
    <text evidence="2">The sequence shown here is derived from an EMBL/GenBank/DDBJ whole genome shotgun (WGS) entry which is preliminary data.</text>
</comment>
<dbReference type="OrthoDB" id="9765475at2"/>
<keyword evidence="2" id="KW-0808">Transferase</keyword>
<dbReference type="InterPro" id="IPR020022">
    <property type="entry name" value="N-acetyl_sugar_amidoTrfase"/>
</dbReference>
<accession>A0A4R6AU69</accession>
<evidence type="ECO:0000313" key="3">
    <source>
        <dbReference type="Proteomes" id="UP000294562"/>
    </source>
</evidence>
<dbReference type="Gene3D" id="3.40.50.620">
    <property type="entry name" value="HUPs"/>
    <property type="match status" value="1"/>
</dbReference>
<dbReference type="GO" id="GO:0016740">
    <property type="term" value="F:transferase activity"/>
    <property type="evidence" value="ECO:0007669"/>
    <property type="project" value="UniProtKB-KW"/>
</dbReference>
<dbReference type="EMBL" id="SMZO01000016">
    <property type="protein sequence ID" value="TDL88141.1"/>
    <property type="molecule type" value="Genomic_DNA"/>
</dbReference>